<keyword evidence="1" id="KW-0472">Membrane</keyword>
<protein>
    <recommendedName>
        <fullName evidence="4">Lipoprotein</fullName>
    </recommendedName>
</protein>
<organism evidence="2 3">
    <name type="scientific">Massilia hydrophila</name>
    <dbReference type="NCBI Taxonomy" id="3044279"/>
    <lineage>
        <taxon>Bacteria</taxon>
        <taxon>Pseudomonadati</taxon>
        <taxon>Pseudomonadota</taxon>
        <taxon>Betaproteobacteria</taxon>
        <taxon>Burkholderiales</taxon>
        <taxon>Oxalobacteraceae</taxon>
        <taxon>Telluria group</taxon>
        <taxon>Massilia</taxon>
    </lineage>
</organism>
<name>A0ABS7YFH5_9BURK</name>
<gene>
    <name evidence="2" type="ORF">LE190_17310</name>
</gene>
<dbReference type="PROSITE" id="PS51257">
    <property type="entry name" value="PROKAR_LIPOPROTEIN"/>
    <property type="match status" value="1"/>
</dbReference>
<dbReference type="Proteomes" id="UP001198602">
    <property type="component" value="Unassembled WGS sequence"/>
</dbReference>
<keyword evidence="1" id="KW-1133">Transmembrane helix</keyword>
<sequence length="84" mass="9187">MSNLERKWWFAALSGAVGVACTLWTLRAAGIGSPDGFAQWLVYFCCLIGFTRAFSFLAWLALLVARPSSPLLDSAPGRRPRAKP</sequence>
<feature type="transmembrane region" description="Helical" evidence="1">
    <location>
        <begin position="38"/>
        <end position="64"/>
    </location>
</feature>
<dbReference type="RefSeq" id="WP_225239873.1">
    <property type="nucleotide sequence ID" value="NZ_JAHYBX010000008.1"/>
</dbReference>
<evidence type="ECO:0000313" key="2">
    <source>
        <dbReference type="EMBL" id="MCA1857676.1"/>
    </source>
</evidence>
<comment type="caution">
    <text evidence="2">The sequence shown here is derived from an EMBL/GenBank/DDBJ whole genome shotgun (WGS) entry which is preliminary data.</text>
</comment>
<evidence type="ECO:0000256" key="1">
    <source>
        <dbReference type="SAM" id="Phobius"/>
    </source>
</evidence>
<proteinExistence type="predicted"/>
<keyword evidence="1" id="KW-0812">Transmembrane</keyword>
<evidence type="ECO:0000313" key="3">
    <source>
        <dbReference type="Proteomes" id="UP001198602"/>
    </source>
</evidence>
<accession>A0ABS7YFH5</accession>
<reference evidence="2 3" key="1">
    <citation type="submission" date="2021-07" db="EMBL/GenBank/DDBJ databases">
        <title>Characterization of Violacein-producing bacteria and related species.</title>
        <authorList>
            <person name="Wilson H.S."/>
            <person name="De Leon M.E."/>
        </authorList>
    </citation>
    <scope>NUCLEOTIDE SEQUENCE [LARGE SCALE GENOMIC DNA]</scope>
    <source>
        <strain evidence="2 3">HSC-2F05</strain>
    </source>
</reference>
<dbReference type="EMBL" id="JAHYBX010000008">
    <property type="protein sequence ID" value="MCA1857676.1"/>
    <property type="molecule type" value="Genomic_DNA"/>
</dbReference>
<evidence type="ECO:0008006" key="4">
    <source>
        <dbReference type="Google" id="ProtNLM"/>
    </source>
</evidence>
<keyword evidence="3" id="KW-1185">Reference proteome</keyword>